<dbReference type="GO" id="GO:0016020">
    <property type="term" value="C:membrane"/>
    <property type="evidence" value="ECO:0007669"/>
    <property type="project" value="UniProtKB-SubCell"/>
</dbReference>
<reference evidence="5 6" key="2">
    <citation type="journal article" date="2012" name="PLoS Pathog.">
        <title>Diverse lifestyles and strategies of plant pathogenesis encoded in the genomes of eighteen Dothideomycetes fungi.</title>
        <authorList>
            <person name="Ohm R.A."/>
            <person name="Feau N."/>
            <person name="Henrissat B."/>
            <person name="Schoch C.L."/>
            <person name="Horwitz B.A."/>
            <person name="Barry K.W."/>
            <person name="Condon B.J."/>
            <person name="Copeland A.C."/>
            <person name="Dhillon B."/>
            <person name="Glaser F."/>
            <person name="Hesse C.N."/>
            <person name="Kosti I."/>
            <person name="LaButti K."/>
            <person name="Lindquist E.A."/>
            <person name="Lucas S."/>
            <person name="Salamov A.A."/>
            <person name="Bradshaw R.E."/>
            <person name="Ciuffetti L."/>
            <person name="Hamelin R.C."/>
            <person name="Kema G.H.J."/>
            <person name="Lawrence C."/>
            <person name="Scott J.A."/>
            <person name="Spatafora J.W."/>
            <person name="Turgeon B.G."/>
            <person name="de Wit P.J.G.M."/>
            <person name="Zhong S."/>
            <person name="Goodwin S.B."/>
            <person name="Grigoriev I.V."/>
        </authorList>
    </citation>
    <scope>NUCLEOTIDE SEQUENCE [LARGE SCALE GENOMIC DNA]</scope>
    <source>
        <strain evidence="6">NZE10 / CBS 128990</strain>
    </source>
</reference>
<keyword evidence="4" id="KW-0472">Membrane</keyword>
<dbReference type="eggNOG" id="ENOG502SRDN">
    <property type="taxonomic scope" value="Eukaryota"/>
</dbReference>
<evidence type="ECO:0000256" key="1">
    <source>
        <dbReference type="ARBA" id="ARBA00004370"/>
    </source>
</evidence>
<evidence type="ECO:0000313" key="6">
    <source>
        <dbReference type="Proteomes" id="UP000016933"/>
    </source>
</evidence>
<dbReference type="OrthoDB" id="4456959at2759"/>
<keyword evidence="2" id="KW-0812">Transmembrane</keyword>
<name>N1PL50_DOTSN</name>
<evidence type="ECO:0000313" key="5">
    <source>
        <dbReference type="EMBL" id="EME43753.1"/>
    </source>
</evidence>
<dbReference type="HOGENOM" id="CLU_129387_0_0_1"/>
<evidence type="ECO:0000256" key="3">
    <source>
        <dbReference type="ARBA" id="ARBA00022989"/>
    </source>
</evidence>
<dbReference type="Pfam" id="PF01124">
    <property type="entry name" value="MAPEG"/>
    <property type="match status" value="1"/>
</dbReference>
<keyword evidence="3" id="KW-1133">Transmembrane helix</keyword>
<gene>
    <name evidence="5" type="ORF">DOTSEDRAFT_23882</name>
</gene>
<sequence>MSNLALSIGKAPLIRPVAALAGWTFVMEVWMYATRLPAMSKYKVDLSPDKVSQDMQTKIPPSVRFKADNYNHLHEQPTVFYAIALSLAVLGDDHPYTVYGAWAYVAARIAHSVMQATVNKIMVRFQLFATSSLVLAGLTGRLVQLVY</sequence>
<accession>N1PL50</accession>
<dbReference type="InterPro" id="IPR001129">
    <property type="entry name" value="Membr-assoc_MAPEG"/>
</dbReference>
<evidence type="ECO:0008006" key="7">
    <source>
        <dbReference type="Google" id="ProtNLM"/>
    </source>
</evidence>
<organism evidence="5 6">
    <name type="scientific">Dothistroma septosporum (strain NZE10 / CBS 128990)</name>
    <name type="common">Red band needle blight fungus</name>
    <name type="synonym">Mycosphaerella pini</name>
    <dbReference type="NCBI Taxonomy" id="675120"/>
    <lineage>
        <taxon>Eukaryota</taxon>
        <taxon>Fungi</taxon>
        <taxon>Dikarya</taxon>
        <taxon>Ascomycota</taxon>
        <taxon>Pezizomycotina</taxon>
        <taxon>Dothideomycetes</taxon>
        <taxon>Dothideomycetidae</taxon>
        <taxon>Mycosphaerellales</taxon>
        <taxon>Mycosphaerellaceae</taxon>
        <taxon>Dothistroma</taxon>
    </lineage>
</organism>
<dbReference type="STRING" id="675120.N1PL50"/>
<dbReference type="Proteomes" id="UP000016933">
    <property type="component" value="Unassembled WGS sequence"/>
</dbReference>
<proteinExistence type="predicted"/>
<dbReference type="Gene3D" id="1.20.120.550">
    <property type="entry name" value="Membrane associated eicosanoid/glutathione metabolism-like domain"/>
    <property type="match status" value="1"/>
</dbReference>
<keyword evidence="6" id="KW-1185">Reference proteome</keyword>
<dbReference type="AlphaFoldDB" id="N1PL50"/>
<dbReference type="OMA" id="KSHNYTH"/>
<dbReference type="SUPFAM" id="SSF161084">
    <property type="entry name" value="MAPEG domain-like"/>
    <property type="match status" value="1"/>
</dbReference>
<comment type="subcellular location">
    <subcellularLocation>
        <location evidence="1">Membrane</location>
    </subcellularLocation>
</comment>
<protein>
    <recommendedName>
        <fullName evidence="7">MAPEG family protein</fullName>
    </recommendedName>
</protein>
<dbReference type="EMBL" id="KB446539">
    <property type="protein sequence ID" value="EME43753.1"/>
    <property type="molecule type" value="Genomic_DNA"/>
</dbReference>
<dbReference type="InterPro" id="IPR023352">
    <property type="entry name" value="MAPEG-like_dom_sf"/>
</dbReference>
<evidence type="ECO:0000256" key="2">
    <source>
        <dbReference type="ARBA" id="ARBA00022692"/>
    </source>
</evidence>
<reference evidence="6" key="1">
    <citation type="journal article" date="2012" name="PLoS Genet.">
        <title>The genomes of the fungal plant pathogens Cladosporium fulvum and Dothistroma septosporum reveal adaptation to different hosts and lifestyles but also signatures of common ancestry.</title>
        <authorList>
            <person name="de Wit P.J.G.M."/>
            <person name="van der Burgt A."/>
            <person name="Oekmen B."/>
            <person name="Stergiopoulos I."/>
            <person name="Abd-Elsalam K.A."/>
            <person name="Aerts A.L."/>
            <person name="Bahkali A.H."/>
            <person name="Beenen H.G."/>
            <person name="Chettri P."/>
            <person name="Cox M.P."/>
            <person name="Datema E."/>
            <person name="de Vries R.P."/>
            <person name="Dhillon B."/>
            <person name="Ganley A.R."/>
            <person name="Griffiths S.A."/>
            <person name="Guo Y."/>
            <person name="Hamelin R.C."/>
            <person name="Henrissat B."/>
            <person name="Kabir M.S."/>
            <person name="Jashni M.K."/>
            <person name="Kema G."/>
            <person name="Klaubauf S."/>
            <person name="Lapidus A."/>
            <person name="Levasseur A."/>
            <person name="Lindquist E."/>
            <person name="Mehrabi R."/>
            <person name="Ohm R.A."/>
            <person name="Owen T.J."/>
            <person name="Salamov A."/>
            <person name="Schwelm A."/>
            <person name="Schijlen E."/>
            <person name="Sun H."/>
            <person name="van den Burg H.A."/>
            <person name="van Ham R.C.H.J."/>
            <person name="Zhang S."/>
            <person name="Goodwin S.B."/>
            <person name="Grigoriev I.V."/>
            <person name="Collemare J."/>
            <person name="Bradshaw R.E."/>
        </authorList>
    </citation>
    <scope>NUCLEOTIDE SEQUENCE [LARGE SCALE GENOMIC DNA]</scope>
    <source>
        <strain evidence="6">NZE10 / CBS 128990</strain>
    </source>
</reference>
<evidence type="ECO:0000256" key="4">
    <source>
        <dbReference type="ARBA" id="ARBA00023136"/>
    </source>
</evidence>